<reference evidence="1 2" key="1">
    <citation type="journal article" date="2015" name="Nature">
        <title>rRNA introns, odd ribosomes, and small enigmatic genomes across a large radiation of phyla.</title>
        <authorList>
            <person name="Brown C.T."/>
            <person name="Hug L.A."/>
            <person name="Thomas B.C."/>
            <person name="Sharon I."/>
            <person name="Castelle C.J."/>
            <person name="Singh A."/>
            <person name="Wilkins M.J."/>
            <person name="Williams K.H."/>
            <person name="Banfield J.F."/>
        </authorList>
    </citation>
    <scope>NUCLEOTIDE SEQUENCE [LARGE SCALE GENOMIC DNA]</scope>
</reference>
<organism evidence="1 2">
    <name type="scientific">Candidatus Nomurabacteria bacterium GW2011_GWC2_41_8</name>
    <dbReference type="NCBI Taxonomy" id="1618755"/>
    <lineage>
        <taxon>Bacteria</taxon>
        <taxon>Candidatus Nomuraibacteriota</taxon>
    </lineage>
</organism>
<accession>A0A0G0XFF8</accession>
<gene>
    <name evidence="1" type="ORF">UU82_C0025G0007</name>
</gene>
<dbReference type="EMBL" id="LCCC01000025">
    <property type="protein sequence ID" value="KKS23609.1"/>
    <property type="molecule type" value="Genomic_DNA"/>
</dbReference>
<dbReference type="Proteomes" id="UP000033949">
    <property type="component" value="Unassembled WGS sequence"/>
</dbReference>
<name>A0A0G0XFF8_9BACT</name>
<dbReference type="AlphaFoldDB" id="A0A0G0XFF8"/>
<sequence length="122" mass="13334">MTLLHEDVKLKATQLFDATREGVASRRGCVGGYADEDSQESVPGERRNDAQVARCLGAVKGVLCDPHRLYLKVVKIFLSEKALAAFSFTNFVLEQLFLPLFDIKTQMFISFLGSHAAAGGAL</sequence>
<evidence type="ECO:0000313" key="1">
    <source>
        <dbReference type="EMBL" id="KKS23609.1"/>
    </source>
</evidence>
<protein>
    <submittedName>
        <fullName evidence="1">Uncharacterized protein</fullName>
    </submittedName>
</protein>
<proteinExistence type="predicted"/>
<evidence type="ECO:0000313" key="2">
    <source>
        <dbReference type="Proteomes" id="UP000033949"/>
    </source>
</evidence>
<comment type="caution">
    <text evidence="1">The sequence shown here is derived from an EMBL/GenBank/DDBJ whole genome shotgun (WGS) entry which is preliminary data.</text>
</comment>